<comment type="caution">
    <text evidence="10">Lacks conserved residue(s) required for the propagation of feature annotation.</text>
</comment>
<dbReference type="SMR" id="A0A8H6BY08"/>
<organism evidence="12 13">
    <name type="scientific">Candida albicans</name>
    <name type="common">Yeast</name>
    <dbReference type="NCBI Taxonomy" id="5476"/>
    <lineage>
        <taxon>Eukaryota</taxon>
        <taxon>Fungi</taxon>
        <taxon>Dikarya</taxon>
        <taxon>Ascomycota</taxon>
        <taxon>Saccharomycotina</taxon>
        <taxon>Pichiomycetes</taxon>
        <taxon>Debaryomycetaceae</taxon>
        <taxon>Candida/Lodderomyces clade</taxon>
        <taxon>Candida</taxon>
    </lineage>
</organism>
<evidence type="ECO:0000256" key="1">
    <source>
        <dbReference type="ARBA" id="ARBA00010799"/>
    </source>
</evidence>
<evidence type="ECO:0000256" key="5">
    <source>
        <dbReference type="ARBA" id="ARBA00022892"/>
    </source>
</evidence>
<feature type="coiled-coil region" evidence="10">
    <location>
        <begin position="79"/>
        <end position="113"/>
    </location>
</feature>
<keyword evidence="3 10" id="KW-0812">Transmembrane</keyword>
<dbReference type="GO" id="GO:0000139">
    <property type="term" value="C:Golgi membrane"/>
    <property type="evidence" value="ECO:0007669"/>
    <property type="project" value="UniProtKB-SubCell"/>
</dbReference>
<feature type="transmembrane region" description="Helical" evidence="11">
    <location>
        <begin position="6"/>
        <end position="25"/>
    </location>
</feature>
<dbReference type="GO" id="GO:0043495">
    <property type="term" value="F:protein-membrane adaptor activity"/>
    <property type="evidence" value="ECO:0007669"/>
    <property type="project" value="TreeGrafter"/>
</dbReference>
<comment type="subunit">
    <text evidence="10">Component of the Golgi to ER traffic (GET) complex, which is composed of GET1, GET2 and GET3. Within the complex, GET1 and GET2 form a heterotetramer which is stabilized by phosphatidylinositol binding and which binds to the GET3 homodimer.</text>
</comment>
<keyword evidence="5 10" id="KW-0931">ER-Golgi transport</keyword>
<evidence type="ECO:0000256" key="7">
    <source>
        <dbReference type="ARBA" id="ARBA00023034"/>
    </source>
</evidence>
<protein>
    <recommendedName>
        <fullName evidence="10">Golgi to ER traffic protein 1</fullName>
    </recommendedName>
    <alternativeName>
        <fullName evidence="10">Guided entry of tail-anchored proteins 1</fullName>
    </alternativeName>
</protein>
<keyword evidence="8 10" id="KW-0175">Coiled coil</keyword>
<dbReference type="PANTHER" id="PTHR42650">
    <property type="entry name" value="TAIL-ANCHORED PROTEIN INSERTION RECEPTOR WRB"/>
    <property type="match status" value="1"/>
</dbReference>
<evidence type="ECO:0000256" key="10">
    <source>
        <dbReference type="HAMAP-Rule" id="MF_03113"/>
    </source>
</evidence>
<dbReference type="GO" id="GO:0016192">
    <property type="term" value="P:vesicle-mediated transport"/>
    <property type="evidence" value="ECO:0007669"/>
    <property type="project" value="UniProtKB-KW"/>
</dbReference>
<dbReference type="HAMAP" id="MF_03113">
    <property type="entry name" value="Get1"/>
    <property type="match status" value="1"/>
</dbReference>
<feature type="topological domain" description="Lumenal" evidence="10">
    <location>
        <begin position="1"/>
        <end position="11"/>
    </location>
</feature>
<dbReference type="AlphaFoldDB" id="A0A8H6BY08"/>
<dbReference type="InterPro" id="IPR029012">
    <property type="entry name" value="Helix_hairpin_bin_sf"/>
</dbReference>
<dbReference type="Pfam" id="PF04420">
    <property type="entry name" value="CHD5"/>
    <property type="match status" value="1"/>
</dbReference>
<keyword evidence="6 10" id="KW-1133">Transmembrane helix</keyword>
<evidence type="ECO:0000256" key="3">
    <source>
        <dbReference type="ARBA" id="ARBA00022692"/>
    </source>
</evidence>
<proteinExistence type="inferred from homology"/>
<dbReference type="GO" id="GO:0071816">
    <property type="term" value="P:tail-anchored membrane protein insertion into ER membrane"/>
    <property type="evidence" value="ECO:0007669"/>
    <property type="project" value="InterPro"/>
</dbReference>
<dbReference type="PANTHER" id="PTHR42650:SF1">
    <property type="entry name" value="GUIDED ENTRY OF TAIL-ANCHORED PROTEINS FACTOR 1"/>
    <property type="match status" value="1"/>
</dbReference>
<gene>
    <name evidence="10" type="primary">GET1</name>
    <name evidence="12" type="ORF">FOB64_003747</name>
</gene>
<evidence type="ECO:0000256" key="2">
    <source>
        <dbReference type="ARBA" id="ARBA00022448"/>
    </source>
</evidence>
<dbReference type="InterPro" id="IPR028945">
    <property type="entry name" value="Get1"/>
</dbReference>
<evidence type="ECO:0000256" key="11">
    <source>
        <dbReference type="SAM" id="Phobius"/>
    </source>
</evidence>
<comment type="subcellular location">
    <subcellularLocation>
        <location evidence="10">Endoplasmic reticulum membrane</location>
        <topology evidence="10">Multi-pass membrane protein</topology>
    </subcellularLocation>
    <subcellularLocation>
        <location evidence="10">Golgi apparatus membrane</location>
        <topology evidence="10">Multi-pass membrane protein</topology>
    </subcellularLocation>
</comment>
<feature type="transmembrane region" description="Helical" evidence="11">
    <location>
        <begin position="163"/>
        <end position="186"/>
    </location>
</feature>
<reference evidence="12 13" key="1">
    <citation type="submission" date="2020-03" db="EMBL/GenBank/DDBJ databases">
        <title>FDA dAtabase for Regulatory Grade micrObial Sequences (FDA-ARGOS): Supporting development and validation of Infectious Disease Dx tests.</title>
        <authorList>
            <person name="Campos J."/>
            <person name="Goldberg B."/>
            <person name="Tallon L."/>
            <person name="Sadzewicz L."/>
            <person name="Vavikolanu K."/>
            <person name="Mehta A."/>
            <person name="Aluvathingal J."/>
            <person name="Nadendla S."/>
            <person name="Nandy P."/>
            <person name="Geyer C."/>
            <person name="Yan Y."/>
            <person name="Sichtig H."/>
        </authorList>
    </citation>
    <scope>NUCLEOTIDE SEQUENCE [LARGE SCALE GENOMIC DNA]</scope>
    <source>
        <strain evidence="12 13">FDAARGOS_656</strain>
    </source>
</reference>
<comment type="similarity">
    <text evidence="1 10">Belongs to the WRB/GET1 family.</text>
</comment>
<sequence>MLLPDLHPYTILLSIFLVLVAKQLVATIGKSTIQEFVWLVYLKVSSNQSIKTYNSKQHELHETNRQKRAISAQDEYAKWTKLNRQADKLSAELQKLNQEIQQQKSSIDKASNALILVLTTLPIWIARVFYRKTHLFYIRQGIFPKYVEWVLALPFLPNGAVGLTIWMFAVNSVVSNFSFLVSFPFAKRVSKPVRDTKVE</sequence>
<dbReference type="FunFam" id="1.10.287.660:FF:000006">
    <property type="entry name" value="Protein GET1"/>
    <property type="match status" value="1"/>
</dbReference>
<comment type="function">
    <text evidence="10">Required for the post-translational delivery of tail-anchored (TA) proteins to the endoplasmic reticulum. Together with GET2, acts as a membrane receptor for soluble GET3, which recognizes and selectively binds the transmembrane domain of TA proteins in the cytosol. The GET complex cooperates with the HDEL receptor ERD2 to mediate the ATP-dependent retrieval of resident ER proteins that contain a C-terminal H-D-E-L retention signal from the Golgi to the ER.</text>
</comment>
<dbReference type="GO" id="GO:0043529">
    <property type="term" value="C:GET complex"/>
    <property type="evidence" value="ECO:0007669"/>
    <property type="project" value="UniProtKB-UniRule"/>
</dbReference>
<dbReference type="Gene3D" id="1.10.287.660">
    <property type="entry name" value="Helix hairpin bin"/>
    <property type="match status" value="1"/>
</dbReference>
<feature type="topological domain" description="Cytoplasmic" evidence="10">
    <location>
        <begin position="178"/>
        <end position="199"/>
    </location>
</feature>
<evidence type="ECO:0000256" key="4">
    <source>
        <dbReference type="ARBA" id="ARBA00022824"/>
    </source>
</evidence>
<evidence type="ECO:0000256" key="9">
    <source>
        <dbReference type="ARBA" id="ARBA00023136"/>
    </source>
</evidence>
<feature type="transmembrane region" description="Helical" evidence="11">
    <location>
        <begin position="113"/>
        <end position="130"/>
    </location>
</feature>
<evidence type="ECO:0000256" key="8">
    <source>
        <dbReference type="ARBA" id="ARBA00023054"/>
    </source>
</evidence>
<dbReference type="GO" id="GO:0005789">
    <property type="term" value="C:endoplasmic reticulum membrane"/>
    <property type="evidence" value="ECO:0007669"/>
    <property type="project" value="UniProtKB-SubCell"/>
</dbReference>
<comment type="caution">
    <text evidence="12">The sequence shown here is derived from an EMBL/GenBank/DDBJ whole genome shotgun (WGS) entry which is preliminary data.</text>
</comment>
<name>A0A8H6BY08_CANAX</name>
<evidence type="ECO:0000256" key="6">
    <source>
        <dbReference type="ARBA" id="ARBA00022989"/>
    </source>
</evidence>
<keyword evidence="2 10" id="KW-0813">Transport</keyword>
<keyword evidence="9 10" id="KW-0472">Membrane</keyword>
<evidence type="ECO:0000313" key="12">
    <source>
        <dbReference type="EMBL" id="KAF6068898.1"/>
    </source>
</evidence>
<dbReference type="EMBL" id="JABWAD010000050">
    <property type="protein sequence ID" value="KAF6068898.1"/>
    <property type="molecule type" value="Genomic_DNA"/>
</dbReference>
<dbReference type="Proteomes" id="UP000536275">
    <property type="component" value="Unassembled WGS sequence"/>
</dbReference>
<keyword evidence="4 10" id="KW-0256">Endoplasmic reticulum</keyword>
<evidence type="ECO:0000313" key="13">
    <source>
        <dbReference type="Proteomes" id="UP000536275"/>
    </source>
</evidence>
<accession>A0A8H6BY08</accession>
<keyword evidence="7 10" id="KW-0333">Golgi apparatus</keyword>
<dbReference type="InterPro" id="IPR027538">
    <property type="entry name" value="Get1_fungi"/>
</dbReference>